<feature type="region of interest" description="Disordered" evidence="1">
    <location>
        <begin position="1"/>
        <end position="34"/>
    </location>
</feature>
<protein>
    <submittedName>
        <fullName evidence="2">Uncharacterized protein</fullName>
    </submittedName>
</protein>
<proteinExistence type="predicted"/>
<reference evidence="2" key="1">
    <citation type="submission" date="2020-11" db="EMBL/GenBank/DDBJ databases">
        <authorList>
            <consortium name="DOE Joint Genome Institute"/>
            <person name="Ahrendt S."/>
            <person name="Riley R."/>
            <person name="Andreopoulos W."/>
            <person name="Labutti K."/>
            <person name="Pangilinan J."/>
            <person name="Ruiz-Duenas F.J."/>
            <person name="Barrasa J.M."/>
            <person name="Sanchez-Garcia M."/>
            <person name="Camarero S."/>
            <person name="Miyauchi S."/>
            <person name="Serrano A."/>
            <person name="Linde D."/>
            <person name="Babiker R."/>
            <person name="Drula E."/>
            <person name="Ayuso-Fernandez I."/>
            <person name="Pacheco R."/>
            <person name="Padilla G."/>
            <person name="Ferreira P."/>
            <person name="Barriuso J."/>
            <person name="Kellner H."/>
            <person name="Castanera R."/>
            <person name="Alfaro M."/>
            <person name="Ramirez L."/>
            <person name="Pisabarro A.G."/>
            <person name="Kuo A."/>
            <person name="Tritt A."/>
            <person name="Lipzen A."/>
            <person name="He G."/>
            <person name="Yan M."/>
            <person name="Ng V."/>
            <person name="Cullen D."/>
            <person name="Martin F."/>
            <person name="Rosso M.-N."/>
            <person name="Henrissat B."/>
            <person name="Hibbett D."/>
            <person name="Martinez A.T."/>
            <person name="Grigoriev I.V."/>
        </authorList>
    </citation>
    <scope>NUCLEOTIDE SEQUENCE</scope>
    <source>
        <strain evidence="2">CBS 247.69</strain>
    </source>
</reference>
<gene>
    <name evidence="2" type="ORF">BDZ94DRAFT_578352</name>
</gene>
<evidence type="ECO:0000256" key="1">
    <source>
        <dbReference type="SAM" id="MobiDB-lite"/>
    </source>
</evidence>
<dbReference type="EMBL" id="MU150258">
    <property type="protein sequence ID" value="KAF9463926.1"/>
    <property type="molecule type" value="Genomic_DNA"/>
</dbReference>
<comment type="caution">
    <text evidence="2">The sequence shown here is derived from an EMBL/GenBank/DDBJ whole genome shotgun (WGS) entry which is preliminary data.</text>
</comment>
<sequence>MVLPNPGRRSWTKTSREKVAPGHRTPKTSICPKSTRLRREPLQTLIQVALGVRPVPYFPFHERQLCLQLHPTPLIFDILIATLMTFNLLSDVLYG</sequence>
<name>A0A9P6CFB5_9AGAR</name>
<dbReference type="Proteomes" id="UP000807353">
    <property type="component" value="Unassembled WGS sequence"/>
</dbReference>
<dbReference type="AlphaFoldDB" id="A0A9P6CFB5"/>
<keyword evidence="3" id="KW-1185">Reference proteome</keyword>
<evidence type="ECO:0000313" key="3">
    <source>
        <dbReference type="Proteomes" id="UP000807353"/>
    </source>
</evidence>
<accession>A0A9P6CFB5</accession>
<evidence type="ECO:0000313" key="2">
    <source>
        <dbReference type="EMBL" id="KAF9463926.1"/>
    </source>
</evidence>
<organism evidence="2 3">
    <name type="scientific">Collybia nuda</name>
    <dbReference type="NCBI Taxonomy" id="64659"/>
    <lineage>
        <taxon>Eukaryota</taxon>
        <taxon>Fungi</taxon>
        <taxon>Dikarya</taxon>
        <taxon>Basidiomycota</taxon>
        <taxon>Agaricomycotina</taxon>
        <taxon>Agaricomycetes</taxon>
        <taxon>Agaricomycetidae</taxon>
        <taxon>Agaricales</taxon>
        <taxon>Tricholomatineae</taxon>
        <taxon>Clitocybaceae</taxon>
        <taxon>Collybia</taxon>
    </lineage>
</organism>